<organism evidence="1">
    <name type="scientific">marine sediment metagenome</name>
    <dbReference type="NCBI Taxonomy" id="412755"/>
    <lineage>
        <taxon>unclassified sequences</taxon>
        <taxon>metagenomes</taxon>
        <taxon>ecological metagenomes</taxon>
    </lineage>
</organism>
<protein>
    <submittedName>
        <fullName evidence="1">Uncharacterized protein</fullName>
    </submittedName>
</protein>
<evidence type="ECO:0000313" key="1">
    <source>
        <dbReference type="EMBL" id="GAH19804.1"/>
    </source>
</evidence>
<dbReference type="EMBL" id="BARU01001676">
    <property type="protein sequence ID" value="GAH19804.1"/>
    <property type="molecule type" value="Genomic_DNA"/>
</dbReference>
<accession>X1ERN0</accession>
<gene>
    <name evidence="1" type="ORF">S03H2_04274</name>
</gene>
<reference evidence="1" key="1">
    <citation type="journal article" date="2014" name="Front. Microbiol.">
        <title>High frequency of phylogenetically diverse reductive dehalogenase-homologous genes in deep subseafloor sedimentary metagenomes.</title>
        <authorList>
            <person name="Kawai M."/>
            <person name="Futagami T."/>
            <person name="Toyoda A."/>
            <person name="Takaki Y."/>
            <person name="Nishi S."/>
            <person name="Hori S."/>
            <person name="Arai W."/>
            <person name="Tsubouchi T."/>
            <person name="Morono Y."/>
            <person name="Uchiyama I."/>
            <person name="Ito T."/>
            <person name="Fujiyama A."/>
            <person name="Inagaki F."/>
            <person name="Takami H."/>
        </authorList>
    </citation>
    <scope>NUCLEOTIDE SEQUENCE</scope>
    <source>
        <strain evidence="1">Expedition CK06-06</strain>
    </source>
</reference>
<sequence>MDRKKAEEFQKERAIPEERLLFRGTQWLCTDCRFVLGYINPQKTEVRMKAKDFFLTVEGGKITHPCRRCGKTNEIAEEEYLAWKAEKKSFDEFLANRKLFQEFLANRTEFKKFLIPSKKKKKEEEK</sequence>
<dbReference type="AlphaFoldDB" id="X1ERN0"/>
<comment type="caution">
    <text evidence="1">The sequence shown here is derived from an EMBL/GenBank/DDBJ whole genome shotgun (WGS) entry which is preliminary data.</text>
</comment>
<name>X1ERN0_9ZZZZ</name>
<proteinExistence type="predicted"/>